<dbReference type="InterPro" id="IPR036249">
    <property type="entry name" value="Thioredoxin-like_sf"/>
</dbReference>
<dbReference type="GO" id="GO:0016209">
    <property type="term" value="F:antioxidant activity"/>
    <property type="evidence" value="ECO:0007669"/>
    <property type="project" value="InterPro"/>
</dbReference>
<dbReference type="STRING" id="1107311.Q767_15850"/>
<protein>
    <recommendedName>
        <fullName evidence="1">Thioredoxin domain-containing protein</fullName>
    </recommendedName>
</protein>
<dbReference type="CDD" id="cd02966">
    <property type="entry name" value="TlpA_like_family"/>
    <property type="match status" value="1"/>
</dbReference>
<dbReference type="PROSITE" id="PS51257">
    <property type="entry name" value="PROKAR_LIPOPROTEIN"/>
    <property type="match status" value="1"/>
</dbReference>
<reference evidence="2 3" key="2">
    <citation type="journal article" date="2015" name="Stand. Genomic Sci.">
        <title>High quality draft genomic sequence of Flavobacterium enshiense DK69(T) and comparison among Flavobacterium genomes.</title>
        <authorList>
            <person name="Zeng Z."/>
            <person name="Chen C."/>
            <person name="Du H."/>
            <person name="Wang G."/>
            <person name="Li M."/>
        </authorList>
    </citation>
    <scope>NUCLEOTIDE SEQUENCE [LARGE SCALE GENOMIC DNA]</scope>
    <source>
        <strain evidence="2 3">DK69</strain>
    </source>
</reference>
<keyword evidence="3" id="KW-1185">Reference proteome</keyword>
<comment type="caution">
    <text evidence="2">The sequence shown here is derived from an EMBL/GenBank/DDBJ whole genome shotgun (WGS) entry which is preliminary data.</text>
</comment>
<dbReference type="EMBL" id="JRLZ01000037">
    <property type="protein sequence ID" value="KGO91913.1"/>
    <property type="molecule type" value="Genomic_DNA"/>
</dbReference>
<feature type="domain" description="Thioredoxin" evidence="1">
    <location>
        <begin position="113"/>
        <end position="246"/>
    </location>
</feature>
<dbReference type="OrthoDB" id="9815205at2"/>
<dbReference type="Gene3D" id="3.40.30.10">
    <property type="entry name" value="Glutaredoxin"/>
    <property type="match status" value="1"/>
</dbReference>
<dbReference type="Proteomes" id="UP000030149">
    <property type="component" value="Unassembled WGS sequence"/>
</dbReference>
<dbReference type="InterPro" id="IPR013766">
    <property type="entry name" value="Thioredoxin_domain"/>
</dbReference>
<dbReference type="RefSeq" id="WP_035631005.1">
    <property type="nucleotide sequence ID" value="NZ_AVCS01000032.1"/>
</dbReference>
<reference evidence="3" key="1">
    <citation type="submission" date="2013-09" db="EMBL/GenBank/DDBJ databases">
        <authorList>
            <person name="Zeng Z."/>
            <person name="Chen C."/>
        </authorList>
    </citation>
    <scope>NUCLEOTIDE SEQUENCE [LARGE SCALE GENOMIC DNA]</scope>
    <source>
        <strain evidence="3">DK69</strain>
    </source>
</reference>
<dbReference type="AlphaFoldDB" id="A0A0A2MK89"/>
<accession>A0A0A2MK89</accession>
<proteinExistence type="predicted"/>
<dbReference type="InterPro" id="IPR050553">
    <property type="entry name" value="Thioredoxin_ResA/DsbE_sf"/>
</dbReference>
<evidence type="ECO:0000313" key="3">
    <source>
        <dbReference type="Proteomes" id="UP000030149"/>
    </source>
</evidence>
<dbReference type="Pfam" id="PF00578">
    <property type="entry name" value="AhpC-TSA"/>
    <property type="match status" value="1"/>
</dbReference>
<gene>
    <name evidence="2" type="ORF">Q767_15850</name>
</gene>
<evidence type="ECO:0000313" key="2">
    <source>
        <dbReference type="EMBL" id="KGO91913.1"/>
    </source>
</evidence>
<dbReference type="eggNOG" id="COG0526">
    <property type="taxonomic scope" value="Bacteria"/>
</dbReference>
<organism evidence="2 3">
    <name type="scientific">Flavobacterium enshiense DK69</name>
    <dbReference type="NCBI Taxonomy" id="1107311"/>
    <lineage>
        <taxon>Bacteria</taxon>
        <taxon>Pseudomonadati</taxon>
        <taxon>Bacteroidota</taxon>
        <taxon>Flavobacteriia</taxon>
        <taxon>Flavobacteriales</taxon>
        <taxon>Flavobacteriaceae</taxon>
        <taxon>Flavobacterium</taxon>
    </lineage>
</organism>
<evidence type="ECO:0000259" key="1">
    <source>
        <dbReference type="PROSITE" id="PS51352"/>
    </source>
</evidence>
<dbReference type="PANTHER" id="PTHR42852">
    <property type="entry name" value="THIOL:DISULFIDE INTERCHANGE PROTEIN DSBE"/>
    <property type="match status" value="1"/>
</dbReference>
<name>A0A0A2MK89_9FLAO</name>
<dbReference type="InterPro" id="IPR000866">
    <property type="entry name" value="AhpC/TSA"/>
</dbReference>
<dbReference type="PATRIC" id="fig|1107311.5.peg.2182"/>
<dbReference type="PROSITE" id="PS51352">
    <property type="entry name" value="THIOREDOXIN_2"/>
    <property type="match status" value="1"/>
</dbReference>
<dbReference type="PANTHER" id="PTHR42852:SF17">
    <property type="entry name" value="THIOREDOXIN-LIKE PROTEIN HI_1115"/>
    <property type="match status" value="1"/>
</dbReference>
<dbReference type="GO" id="GO:0016491">
    <property type="term" value="F:oxidoreductase activity"/>
    <property type="evidence" value="ECO:0007669"/>
    <property type="project" value="InterPro"/>
</dbReference>
<sequence length="246" mass="28606">MKKIFTILILSLLIVSCHQKGSESNFDDLQENFNLWWSYYNQNIRLSSPFIALNSVSKKIEKREFLDSLKTGEFIPIKSSDNTYQLLKLDKTAKPEISTTMKNAAQIEYGNYNMENQSFPAFHFQDLKNDEYDSKKLSNKTLIIKCWFIHCQQCVAEMSELNELVKQNKQNQNIIFFSLASDSANDLNQFLRKKEFIYPTISVPKSYFSGTLQINIFPTHFIVKNGKILKVVNNVKELKLAMNELL</sequence>
<dbReference type="SUPFAM" id="SSF52833">
    <property type="entry name" value="Thioredoxin-like"/>
    <property type="match status" value="1"/>
</dbReference>